<keyword evidence="2" id="KW-0378">Hydrolase</keyword>
<evidence type="ECO:0000259" key="1">
    <source>
        <dbReference type="Pfam" id="PF13354"/>
    </source>
</evidence>
<dbReference type="InterPro" id="IPR012338">
    <property type="entry name" value="Beta-lactam/transpept-like"/>
</dbReference>
<proteinExistence type="predicted"/>
<dbReference type="GO" id="GO:0008800">
    <property type="term" value="F:beta-lactamase activity"/>
    <property type="evidence" value="ECO:0007669"/>
    <property type="project" value="InterPro"/>
</dbReference>
<accession>A0A3R8J6S3</accession>
<dbReference type="InterPro" id="IPR000871">
    <property type="entry name" value="Beta-lactam_class-A"/>
</dbReference>
<name>A0A3R8J6S3_9LACO</name>
<reference evidence="2 3" key="1">
    <citation type="submission" date="2018-08" db="EMBL/GenBank/DDBJ databases">
        <title>Genome Lactobacillus garii FI11369.</title>
        <authorList>
            <person name="Diaz M."/>
            <person name="Narbad A."/>
        </authorList>
    </citation>
    <scope>NUCLEOTIDE SEQUENCE [LARGE SCALE GENOMIC DNA]</scope>
    <source>
        <strain evidence="2 3">FI11369</strain>
    </source>
</reference>
<dbReference type="GO" id="GO:0046677">
    <property type="term" value="P:response to antibiotic"/>
    <property type="evidence" value="ECO:0007669"/>
    <property type="project" value="InterPro"/>
</dbReference>
<gene>
    <name evidence="2" type="ORF">D1831_07925</name>
</gene>
<dbReference type="PANTHER" id="PTHR35333">
    <property type="entry name" value="BETA-LACTAMASE"/>
    <property type="match status" value="1"/>
</dbReference>
<feature type="domain" description="Beta-lactamase class A catalytic" evidence="1">
    <location>
        <begin position="109"/>
        <end position="245"/>
    </location>
</feature>
<evidence type="ECO:0000313" key="2">
    <source>
        <dbReference type="EMBL" id="RRK10380.1"/>
    </source>
</evidence>
<dbReference type="GO" id="GO:0030655">
    <property type="term" value="P:beta-lactam antibiotic catabolic process"/>
    <property type="evidence" value="ECO:0007669"/>
    <property type="project" value="InterPro"/>
</dbReference>
<sequence length="273" mass="31568">MKGKWWRLMVGVLALAGGVGYWTTAQATSVKKEQTAIKKIIKRDLKPVGGKWSVKVTRLGKHPLSVRTGNQSITRQRSASTIKVFVMVTIFRRAKQHKLKLNSRDRQDLKLMIHNSDNAVANRLIRRAGGFKVVNQTIRHYHFKQTVLQRYMLDTHALRRGRDNYTSVNDLTRVLVNIYHHQLLGKTYDKQMLALLRGCRNHSKLPKLVKRATVYNKTGEYPDKGVQNDAAIFHTKRGTYSIVVMAQSGRQWQQYRGMNRLGRDVVNYLNHHR</sequence>
<comment type="caution">
    <text evidence="2">The sequence shown here is derived from an EMBL/GenBank/DDBJ whole genome shotgun (WGS) entry which is preliminary data.</text>
</comment>
<dbReference type="InterPro" id="IPR045155">
    <property type="entry name" value="Beta-lactam_cat"/>
</dbReference>
<dbReference type="RefSeq" id="WP_125072392.1">
    <property type="nucleotide sequence ID" value="NZ_QWZQ01000022.1"/>
</dbReference>
<dbReference type="Proteomes" id="UP000283633">
    <property type="component" value="Unassembled WGS sequence"/>
</dbReference>
<dbReference type="SUPFAM" id="SSF56601">
    <property type="entry name" value="beta-lactamase/transpeptidase-like"/>
    <property type="match status" value="1"/>
</dbReference>
<dbReference type="AlphaFoldDB" id="A0A3R8J6S3"/>
<dbReference type="PANTHER" id="PTHR35333:SF3">
    <property type="entry name" value="BETA-LACTAMASE-TYPE TRANSPEPTIDASE FOLD CONTAINING PROTEIN"/>
    <property type="match status" value="1"/>
</dbReference>
<dbReference type="OrthoDB" id="9775096at2"/>
<evidence type="ECO:0000313" key="3">
    <source>
        <dbReference type="Proteomes" id="UP000283633"/>
    </source>
</evidence>
<dbReference type="Gene3D" id="3.40.710.10">
    <property type="entry name" value="DD-peptidase/beta-lactamase superfamily"/>
    <property type="match status" value="1"/>
</dbReference>
<protein>
    <submittedName>
        <fullName evidence="2">Serine hydrolase</fullName>
    </submittedName>
</protein>
<organism evidence="2 3">
    <name type="scientific">Lactiplantibacillus garii</name>
    <dbReference type="NCBI Taxonomy" id="2306423"/>
    <lineage>
        <taxon>Bacteria</taxon>
        <taxon>Bacillati</taxon>
        <taxon>Bacillota</taxon>
        <taxon>Bacilli</taxon>
        <taxon>Lactobacillales</taxon>
        <taxon>Lactobacillaceae</taxon>
        <taxon>Lactiplantibacillus</taxon>
    </lineage>
</organism>
<dbReference type="EMBL" id="QWZQ01000022">
    <property type="protein sequence ID" value="RRK10380.1"/>
    <property type="molecule type" value="Genomic_DNA"/>
</dbReference>
<dbReference type="Pfam" id="PF13354">
    <property type="entry name" value="Beta-lactamase2"/>
    <property type="match status" value="1"/>
</dbReference>
<keyword evidence="3" id="KW-1185">Reference proteome</keyword>